<dbReference type="EMBL" id="BSXT01002415">
    <property type="protein sequence ID" value="GMF48846.1"/>
    <property type="molecule type" value="Genomic_DNA"/>
</dbReference>
<keyword evidence="2" id="KW-1185">Reference proteome</keyword>
<comment type="caution">
    <text evidence="1">The sequence shown here is derived from an EMBL/GenBank/DDBJ whole genome shotgun (WGS) entry which is preliminary data.</text>
</comment>
<gene>
    <name evidence="1" type="ORF">Pfra01_001905900</name>
</gene>
<sequence>MNLDSEADDPASQVMVIKGNVIGKKTVAMYSRSICRYVAWIYNNKRNVLSDSYLAALHEENLEQDEAGIMSLKRTSVSRFIADHPNVSPINYASCPRF</sequence>
<accession>A0A9W6XZK5</accession>
<organism evidence="1 2">
    <name type="scientific">Phytophthora fragariaefolia</name>
    <dbReference type="NCBI Taxonomy" id="1490495"/>
    <lineage>
        <taxon>Eukaryota</taxon>
        <taxon>Sar</taxon>
        <taxon>Stramenopiles</taxon>
        <taxon>Oomycota</taxon>
        <taxon>Peronosporomycetes</taxon>
        <taxon>Peronosporales</taxon>
        <taxon>Peronosporaceae</taxon>
        <taxon>Phytophthora</taxon>
    </lineage>
</organism>
<proteinExistence type="predicted"/>
<dbReference type="Proteomes" id="UP001165121">
    <property type="component" value="Unassembled WGS sequence"/>
</dbReference>
<evidence type="ECO:0000313" key="2">
    <source>
        <dbReference type="Proteomes" id="UP001165121"/>
    </source>
</evidence>
<name>A0A9W6XZK5_9STRA</name>
<dbReference type="AlphaFoldDB" id="A0A9W6XZK5"/>
<dbReference type="OrthoDB" id="128525at2759"/>
<reference evidence="1" key="1">
    <citation type="submission" date="2023-04" db="EMBL/GenBank/DDBJ databases">
        <title>Phytophthora fragariaefolia NBRC 109709.</title>
        <authorList>
            <person name="Ichikawa N."/>
            <person name="Sato H."/>
            <person name="Tonouchi N."/>
        </authorList>
    </citation>
    <scope>NUCLEOTIDE SEQUENCE</scope>
    <source>
        <strain evidence="1">NBRC 109709</strain>
    </source>
</reference>
<evidence type="ECO:0000313" key="1">
    <source>
        <dbReference type="EMBL" id="GMF48846.1"/>
    </source>
</evidence>
<protein>
    <submittedName>
        <fullName evidence="1">Unnamed protein product</fullName>
    </submittedName>
</protein>